<proteinExistence type="predicted"/>
<dbReference type="EMBL" id="AFXP01000021">
    <property type="protein sequence ID" value="EHG15478.1"/>
    <property type="molecule type" value="Genomic_DNA"/>
</dbReference>
<keyword evidence="2" id="KW-1185">Reference proteome</keyword>
<dbReference type="Proteomes" id="UP000004597">
    <property type="component" value="Unassembled WGS sequence"/>
</dbReference>
<gene>
    <name evidence="1" type="ORF">HMPREF9138_01930</name>
</gene>
<dbReference type="STRING" id="857291.HMPREF9138_01930"/>
<evidence type="ECO:0000313" key="1">
    <source>
        <dbReference type="EMBL" id="EHG15478.1"/>
    </source>
</evidence>
<sequence>MNPLPNSYPFYHIKNEHVNEDGHIRNLLYRFKSTKSNLIYIVLVEQYEHNVFAVKFYPKAWRLSKDKYRLLTKTNEPRTIINSCINVMLSIYSENPNASFGFVGSNNMNEGENETKRYRVYSALIATYFSGKYFHNKENKEKSAYLLINKRYLNEHPTLVTDIENFFKRQYHYFS</sequence>
<name>G6AIK3_9BACT</name>
<evidence type="ECO:0000313" key="2">
    <source>
        <dbReference type="Proteomes" id="UP000004597"/>
    </source>
</evidence>
<protein>
    <submittedName>
        <fullName evidence="1">Uncharacterized protein</fullName>
    </submittedName>
</protein>
<comment type="caution">
    <text evidence="1">The sequence shown here is derived from an EMBL/GenBank/DDBJ whole genome shotgun (WGS) entry which is preliminary data.</text>
</comment>
<dbReference type="HOGENOM" id="CLU_129835_1_0_10"/>
<reference evidence="1 2" key="1">
    <citation type="submission" date="2011-10" db="EMBL/GenBank/DDBJ databases">
        <title>The Genome Sequence of Prevotella histicola F0411.</title>
        <authorList>
            <consortium name="The Broad Institute Genome Sequencing Platform"/>
            <person name="Earl A."/>
            <person name="Ward D."/>
            <person name="Feldgarden M."/>
            <person name="Gevers D."/>
            <person name="Izard J."/>
            <person name="Ganesan A."/>
            <person name="Blanton J.M."/>
            <person name="Baranova O.V."/>
            <person name="Tanner A.C."/>
            <person name="Mathney J.M.J."/>
            <person name="Dewhirst F.E."/>
            <person name="Young S.K."/>
            <person name="Zeng Q."/>
            <person name="Gargeya S."/>
            <person name="Fitzgerald M."/>
            <person name="Haas B."/>
            <person name="Abouelleil A."/>
            <person name="Alvarado L."/>
            <person name="Arachchi H.M."/>
            <person name="Berlin A."/>
            <person name="Brown A."/>
            <person name="Chapman S.B."/>
            <person name="Chen Z."/>
            <person name="Dunbar C."/>
            <person name="Freedman E."/>
            <person name="Gearin G."/>
            <person name="Gellesch M."/>
            <person name="Goldberg J."/>
            <person name="Griggs A."/>
            <person name="Gujja S."/>
            <person name="Heiman D."/>
            <person name="Howarth C."/>
            <person name="Larson L."/>
            <person name="Lui A."/>
            <person name="MacDonald P.J.P."/>
            <person name="Montmayeur A."/>
            <person name="Murphy C."/>
            <person name="Neiman D."/>
            <person name="Pearson M."/>
            <person name="Priest M."/>
            <person name="Roberts A."/>
            <person name="Saif S."/>
            <person name="Shea T."/>
            <person name="Shenoy N."/>
            <person name="Sisk P."/>
            <person name="Stolte C."/>
            <person name="Sykes S."/>
            <person name="Wortman J."/>
            <person name="Nusbaum C."/>
            <person name="Birren B."/>
        </authorList>
    </citation>
    <scope>NUCLEOTIDE SEQUENCE [LARGE SCALE GENOMIC DNA]</scope>
    <source>
        <strain evidence="1 2">F0411</strain>
    </source>
</reference>
<dbReference type="AlphaFoldDB" id="G6AIK3"/>
<accession>G6AIK3</accession>
<organism evidence="1 2">
    <name type="scientific">Prevotella histicola F0411</name>
    <dbReference type="NCBI Taxonomy" id="857291"/>
    <lineage>
        <taxon>Bacteria</taxon>
        <taxon>Pseudomonadati</taxon>
        <taxon>Bacteroidota</taxon>
        <taxon>Bacteroidia</taxon>
        <taxon>Bacteroidales</taxon>
        <taxon>Prevotellaceae</taxon>
        <taxon>Prevotella</taxon>
    </lineage>
</organism>